<dbReference type="SUPFAM" id="SSF103481">
    <property type="entry name" value="Multidrug resistance efflux transporter EmrE"/>
    <property type="match status" value="2"/>
</dbReference>
<keyword evidence="10" id="KW-1185">Reference proteome</keyword>
<feature type="region of interest" description="Disordered" evidence="6">
    <location>
        <begin position="149"/>
        <end position="168"/>
    </location>
</feature>
<evidence type="ECO:0000256" key="3">
    <source>
        <dbReference type="ARBA" id="ARBA00022692"/>
    </source>
</evidence>
<feature type="transmembrane region" description="Helical" evidence="7">
    <location>
        <begin position="122"/>
        <end position="140"/>
    </location>
</feature>
<dbReference type="PANTHER" id="PTHR32322:SF2">
    <property type="entry name" value="EAMA DOMAIN-CONTAINING PROTEIN"/>
    <property type="match status" value="1"/>
</dbReference>
<name>A0ABU5ZHE1_9BACL</name>
<dbReference type="RefSeq" id="WP_371754044.1">
    <property type="nucleotide sequence ID" value="NZ_JAYJLD010000011.1"/>
</dbReference>
<comment type="similarity">
    <text evidence="2">Belongs to the EamA transporter family.</text>
</comment>
<dbReference type="InterPro" id="IPR037185">
    <property type="entry name" value="EmrE-like"/>
</dbReference>
<dbReference type="InterPro" id="IPR050638">
    <property type="entry name" value="AA-Vitamin_Transporters"/>
</dbReference>
<sequence>MGVGLAFISALAFSSNYIFIQNGMKRSKKDNGEFLSLFTMVILIAVLELLRIAIYGGPRMPLALENFVYFALAGIFTAFVGRILLFAGIRRIGSSRVAALKNTAPVFTVIIAVLLLGERISFWGGVGMAVIFAALFLQALHDFHQSKLPRADETKPTSPQDSGQKAPQSKLRSGLLLSFSAALFIGLGQISRKQGMVDFDDPILGSLIGSSVALLLFLLMKSVNGSLKETILSNLRHFNTHFVVAGMLTGIAQISFFAALLYTNVSYASVVAAMEPIITVFLVKLFLRREEKVTLRMGATAVTIFLGTFIIIFGK</sequence>
<feature type="transmembrane region" description="Helical" evidence="7">
    <location>
        <begin position="241"/>
        <end position="261"/>
    </location>
</feature>
<feature type="transmembrane region" description="Helical" evidence="7">
    <location>
        <begin position="6"/>
        <end position="22"/>
    </location>
</feature>
<feature type="domain" description="EamA" evidence="8">
    <location>
        <begin position="2"/>
        <end position="137"/>
    </location>
</feature>
<dbReference type="InterPro" id="IPR000620">
    <property type="entry name" value="EamA_dom"/>
</dbReference>
<feature type="transmembrane region" description="Helical" evidence="7">
    <location>
        <begin position="294"/>
        <end position="314"/>
    </location>
</feature>
<feature type="transmembrane region" description="Helical" evidence="7">
    <location>
        <begin position="203"/>
        <end position="220"/>
    </location>
</feature>
<dbReference type="Proteomes" id="UP001310386">
    <property type="component" value="Unassembled WGS sequence"/>
</dbReference>
<protein>
    <submittedName>
        <fullName evidence="9">DMT family transporter</fullName>
    </submittedName>
</protein>
<feature type="transmembrane region" description="Helical" evidence="7">
    <location>
        <begin position="174"/>
        <end position="191"/>
    </location>
</feature>
<dbReference type="EMBL" id="JAYJLD010000011">
    <property type="protein sequence ID" value="MEB3101922.1"/>
    <property type="molecule type" value="Genomic_DNA"/>
</dbReference>
<evidence type="ECO:0000256" key="1">
    <source>
        <dbReference type="ARBA" id="ARBA00004127"/>
    </source>
</evidence>
<evidence type="ECO:0000313" key="9">
    <source>
        <dbReference type="EMBL" id="MEB3101922.1"/>
    </source>
</evidence>
<comment type="caution">
    <text evidence="9">The sequence shown here is derived from an EMBL/GenBank/DDBJ whole genome shotgun (WGS) entry which is preliminary data.</text>
</comment>
<evidence type="ECO:0000256" key="5">
    <source>
        <dbReference type="ARBA" id="ARBA00023136"/>
    </source>
</evidence>
<feature type="transmembrane region" description="Helical" evidence="7">
    <location>
        <begin position="99"/>
        <end position="116"/>
    </location>
</feature>
<keyword evidence="5 7" id="KW-0472">Membrane</keyword>
<evidence type="ECO:0000259" key="8">
    <source>
        <dbReference type="Pfam" id="PF00892"/>
    </source>
</evidence>
<gene>
    <name evidence="9" type="ORF">VF724_09620</name>
</gene>
<evidence type="ECO:0000256" key="2">
    <source>
        <dbReference type="ARBA" id="ARBA00007362"/>
    </source>
</evidence>
<keyword evidence="4 7" id="KW-1133">Transmembrane helix</keyword>
<evidence type="ECO:0000313" key="10">
    <source>
        <dbReference type="Proteomes" id="UP001310386"/>
    </source>
</evidence>
<evidence type="ECO:0000256" key="6">
    <source>
        <dbReference type="SAM" id="MobiDB-lite"/>
    </source>
</evidence>
<dbReference type="Pfam" id="PF00892">
    <property type="entry name" value="EamA"/>
    <property type="match status" value="2"/>
</dbReference>
<organism evidence="9 10">
    <name type="scientific">Ferviditalea candida</name>
    <dbReference type="NCBI Taxonomy" id="3108399"/>
    <lineage>
        <taxon>Bacteria</taxon>
        <taxon>Bacillati</taxon>
        <taxon>Bacillota</taxon>
        <taxon>Bacilli</taxon>
        <taxon>Bacillales</taxon>
        <taxon>Paenibacillaceae</taxon>
        <taxon>Ferviditalea</taxon>
    </lineage>
</organism>
<evidence type="ECO:0000256" key="4">
    <source>
        <dbReference type="ARBA" id="ARBA00022989"/>
    </source>
</evidence>
<feature type="transmembrane region" description="Helical" evidence="7">
    <location>
        <begin position="67"/>
        <end position="87"/>
    </location>
</feature>
<keyword evidence="3 7" id="KW-0812">Transmembrane</keyword>
<feature type="transmembrane region" description="Helical" evidence="7">
    <location>
        <begin position="267"/>
        <end position="287"/>
    </location>
</feature>
<dbReference type="PANTHER" id="PTHR32322">
    <property type="entry name" value="INNER MEMBRANE TRANSPORTER"/>
    <property type="match status" value="1"/>
</dbReference>
<accession>A0ABU5ZHE1</accession>
<reference evidence="9" key="1">
    <citation type="submission" date="2023-12" db="EMBL/GenBank/DDBJ databases">
        <title>Fervidustalea candida gen. nov., sp. nov., a novel member of the family Paenibacillaceae isolated from a geothermal area.</title>
        <authorList>
            <person name="Li W.-J."/>
            <person name="Jiao J.-Y."/>
            <person name="Chen Y."/>
        </authorList>
    </citation>
    <scope>NUCLEOTIDE SEQUENCE</scope>
    <source>
        <strain evidence="9">SYSU GA230002</strain>
    </source>
</reference>
<feature type="domain" description="EamA" evidence="8">
    <location>
        <begin position="173"/>
        <end position="312"/>
    </location>
</feature>
<evidence type="ECO:0000256" key="7">
    <source>
        <dbReference type="SAM" id="Phobius"/>
    </source>
</evidence>
<feature type="transmembrane region" description="Helical" evidence="7">
    <location>
        <begin position="34"/>
        <end position="55"/>
    </location>
</feature>
<proteinExistence type="inferred from homology"/>
<feature type="compositionally biased region" description="Polar residues" evidence="6">
    <location>
        <begin position="156"/>
        <end position="167"/>
    </location>
</feature>
<comment type="subcellular location">
    <subcellularLocation>
        <location evidence="1">Endomembrane system</location>
        <topology evidence="1">Multi-pass membrane protein</topology>
    </subcellularLocation>
</comment>